<accession>A0A8S5PHU1</accession>
<protein>
    <submittedName>
        <fullName evidence="1">Uncharacterized protein</fullName>
    </submittedName>
</protein>
<reference evidence="1" key="1">
    <citation type="journal article" date="2021" name="Proc. Natl. Acad. Sci. U.S.A.">
        <title>A Catalog of Tens of Thousands of Viruses from Human Metagenomes Reveals Hidden Associations with Chronic Diseases.</title>
        <authorList>
            <person name="Tisza M.J."/>
            <person name="Buck C.B."/>
        </authorList>
    </citation>
    <scope>NUCLEOTIDE SEQUENCE</scope>
    <source>
        <strain evidence="1">CtNYa18</strain>
    </source>
</reference>
<name>A0A8S5PHU1_9CAUD</name>
<organism evidence="1">
    <name type="scientific">Myoviridae sp. ctNYa18</name>
    <dbReference type="NCBI Taxonomy" id="2825090"/>
    <lineage>
        <taxon>Viruses</taxon>
        <taxon>Duplodnaviria</taxon>
        <taxon>Heunggongvirae</taxon>
        <taxon>Uroviricota</taxon>
        <taxon>Caudoviricetes</taxon>
    </lineage>
</organism>
<sequence>MRNPLLCDCAVSWTDDYFCPPKSSVQLVAPTHLLFFMENYFYLPKK</sequence>
<proteinExistence type="predicted"/>
<evidence type="ECO:0000313" key="1">
    <source>
        <dbReference type="EMBL" id="DAE05945.1"/>
    </source>
</evidence>
<dbReference type="EMBL" id="BK015422">
    <property type="protein sequence ID" value="DAE05945.1"/>
    <property type="molecule type" value="Genomic_DNA"/>
</dbReference>